<evidence type="ECO:0000313" key="3">
    <source>
        <dbReference type="EMBL" id="KUG59394.1"/>
    </source>
</evidence>
<dbReference type="InterPro" id="IPR010406">
    <property type="entry name" value="DUF1003"/>
</dbReference>
<dbReference type="RefSeq" id="WP_058889869.1">
    <property type="nucleotide sequence ID" value="NZ_LQBL01000002.1"/>
</dbReference>
<comment type="caution">
    <text evidence="3">The sequence shown here is derived from an EMBL/GenBank/DDBJ whole genome shotgun (WGS) entry which is preliminary data.</text>
</comment>
<dbReference type="Proteomes" id="UP000054837">
    <property type="component" value="Unassembled WGS sequence"/>
</dbReference>
<evidence type="ECO:0000256" key="2">
    <source>
        <dbReference type="SAM" id="Phobius"/>
    </source>
</evidence>
<name>A0A0W8IH57_9MICO</name>
<keyword evidence="4" id="KW-1185">Reference proteome</keyword>
<keyword evidence="2" id="KW-1133">Transmembrane helix</keyword>
<gene>
    <name evidence="3" type="ORF">AVL62_06905</name>
</gene>
<feature type="region of interest" description="Disordered" evidence="1">
    <location>
        <begin position="1"/>
        <end position="39"/>
    </location>
</feature>
<protein>
    <recommendedName>
        <fullName evidence="5">DUF1003 domain-containing protein</fullName>
    </recommendedName>
</protein>
<evidence type="ECO:0008006" key="5">
    <source>
        <dbReference type="Google" id="ProtNLM"/>
    </source>
</evidence>
<accession>A0A0W8IH57</accession>
<feature type="transmembrane region" description="Helical" evidence="2">
    <location>
        <begin position="64"/>
        <end position="84"/>
    </location>
</feature>
<keyword evidence="2" id="KW-0812">Transmembrane</keyword>
<evidence type="ECO:0000256" key="1">
    <source>
        <dbReference type="SAM" id="MobiDB-lite"/>
    </source>
</evidence>
<organism evidence="3 4">
    <name type="scientific">Serinicoccus chungangensis</name>
    <dbReference type="NCBI Taxonomy" id="767452"/>
    <lineage>
        <taxon>Bacteria</taxon>
        <taxon>Bacillati</taxon>
        <taxon>Actinomycetota</taxon>
        <taxon>Actinomycetes</taxon>
        <taxon>Micrococcales</taxon>
        <taxon>Ornithinimicrobiaceae</taxon>
        <taxon>Serinicoccus</taxon>
    </lineage>
</organism>
<feature type="compositionally biased region" description="Basic and acidic residues" evidence="1">
    <location>
        <begin position="186"/>
        <end position="203"/>
    </location>
</feature>
<feature type="region of interest" description="Disordered" evidence="1">
    <location>
        <begin position="178"/>
        <end position="203"/>
    </location>
</feature>
<evidence type="ECO:0000313" key="4">
    <source>
        <dbReference type="Proteomes" id="UP000054837"/>
    </source>
</evidence>
<dbReference type="PANTHER" id="PTHR41386:SF1">
    <property type="entry name" value="MEMBRANE PROTEIN"/>
    <property type="match status" value="1"/>
</dbReference>
<dbReference type="STRING" id="767452.AVL62_06905"/>
<dbReference type="PANTHER" id="PTHR41386">
    <property type="entry name" value="INTEGRAL MEMBRANE PROTEIN-RELATED"/>
    <property type="match status" value="1"/>
</dbReference>
<dbReference type="AlphaFoldDB" id="A0A0W8IH57"/>
<keyword evidence="2" id="KW-0472">Membrane</keyword>
<dbReference type="Pfam" id="PF06210">
    <property type="entry name" value="DUF1003"/>
    <property type="match status" value="1"/>
</dbReference>
<dbReference type="OrthoDB" id="9795736at2"/>
<dbReference type="EMBL" id="LQBL01000002">
    <property type="protein sequence ID" value="KUG59394.1"/>
    <property type="molecule type" value="Genomic_DNA"/>
</dbReference>
<proteinExistence type="predicted"/>
<reference evidence="3 4" key="1">
    <citation type="submission" date="2015-12" db="EMBL/GenBank/DDBJ databases">
        <title>Serinicoccus chungangenesis strain CD08_5 genome sequencing and assembly.</title>
        <authorList>
            <person name="Chander A.M."/>
            <person name="Kaur G."/>
            <person name="Nair G.R."/>
            <person name="Dhawan D.K."/>
            <person name="Kochhar R.K."/>
            <person name="Mayilraj S."/>
            <person name="Bhadada S.K."/>
        </authorList>
    </citation>
    <scope>NUCLEOTIDE SEQUENCE [LARGE SCALE GENOMIC DNA]</scope>
    <source>
        <strain evidence="3 4">CD08_5</strain>
    </source>
</reference>
<sequence>MSEPTRHTARGRGGNRRADPTSGGPRLDQPLAKQSRWMPQARMDPESFGAFAERFARFMGTARFLVWMTLFVLVWIAWNTVLPAEARFDPYAFIFLTLMLSLQASYAAPLILLAQNRQDDRDKVQMEQDRTRDERTQADTEFLTREVAALRLAMRDVATRDFVRSELRDLLEELRAQDAEDAEDAAPERQQHGEGGAGRRHDR</sequence>
<feature type="transmembrane region" description="Helical" evidence="2">
    <location>
        <begin position="90"/>
        <end position="113"/>
    </location>
</feature>